<dbReference type="InterPro" id="IPR039374">
    <property type="entry name" value="SIP_fam"/>
</dbReference>
<protein>
    <submittedName>
        <fullName evidence="3">Iron utilization protein</fullName>
    </submittedName>
</protein>
<gene>
    <name evidence="3" type="ORF">AWM79_10750</name>
</gene>
<dbReference type="PANTHER" id="PTHR30157">
    <property type="entry name" value="FERRIC REDUCTASE, NADPH-DEPENDENT"/>
    <property type="match status" value="1"/>
</dbReference>
<evidence type="ECO:0000259" key="2">
    <source>
        <dbReference type="PROSITE" id="PS51384"/>
    </source>
</evidence>
<dbReference type="Gene3D" id="3.40.50.80">
    <property type="entry name" value="Nucleotide-binding domain of ferredoxin-NADP reductase (FNR) module"/>
    <property type="match status" value="1"/>
</dbReference>
<dbReference type="KEGG" id="pagb:AWM79_10750"/>
<accession>A0A0X1T118</accession>
<keyword evidence="4" id="KW-1185">Reference proteome</keyword>
<dbReference type="InterPro" id="IPR039261">
    <property type="entry name" value="FNR_nucleotide-bd"/>
</dbReference>
<dbReference type="SUPFAM" id="SSF63380">
    <property type="entry name" value="Riboflavin synthase domain-like"/>
    <property type="match status" value="1"/>
</dbReference>
<comment type="similarity">
    <text evidence="1">Belongs to the SIP oxidoreductase family.</text>
</comment>
<dbReference type="InterPro" id="IPR017927">
    <property type="entry name" value="FAD-bd_FR_type"/>
</dbReference>
<dbReference type="Gene3D" id="2.40.30.10">
    <property type="entry name" value="Translation factors"/>
    <property type="match status" value="1"/>
</dbReference>
<dbReference type="GO" id="GO:0016491">
    <property type="term" value="F:oxidoreductase activity"/>
    <property type="evidence" value="ECO:0007669"/>
    <property type="project" value="InterPro"/>
</dbReference>
<name>A0A0X1T118_PSEAA</name>
<dbReference type="Proteomes" id="UP000063229">
    <property type="component" value="Chromosome"/>
</dbReference>
<proteinExistence type="inferred from homology"/>
<dbReference type="Pfam" id="PF04954">
    <property type="entry name" value="SIP"/>
    <property type="match status" value="1"/>
</dbReference>
<dbReference type="RefSeq" id="WP_060782796.1">
    <property type="nucleotide sequence ID" value="NZ_CP014135.1"/>
</dbReference>
<dbReference type="PROSITE" id="PS51384">
    <property type="entry name" value="FAD_FR"/>
    <property type="match status" value="1"/>
</dbReference>
<dbReference type="AlphaFoldDB" id="A0A0X1T118"/>
<feature type="domain" description="FAD-binding FR-type" evidence="2">
    <location>
        <begin position="29"/>
        <end position="156"/>
    </location>
</feature>
<dbReference type="InterPro" id="IPR013113">
    <property type="entry name" value="SIP_FAD-bd"/>
</dbReference>
<evidence type="ECO:0000313" key="3">
    <source>
        <dbReference type="EMBL" id="AMB85753.1"/>
    </source>
</evidence>
<dbReference type="CDD" id="cd06193">
    <property type="entry name" value="siderophore_interacting"/>
    <property type="match status" value="1"/>
</dbReference>
<dbReference type="STRING" id="46677.AWM79_10750"/>
<evidence type="ECO:0000256" key="1">
    <source>
        <dbReference type="ARBA" id="ARBA00035644"/>
    </source>
</evidence>
<reference evidence="3 4" key="1">
    <citation type="submission" date="2016-01" db="EMBL/GenBank/DDBJ databases">
        <authorList>
            <person name="McClelland M."/>
            <person name="Jain A."/>
            <person name="Saraogi P."/>
            <person name="Mendelson R."/>
            <person name="Westerman R."/>
            <person name="SanMiguel P."/>
            <person name="Csonka L."/>
        </authorList>
    </citation>
    <scope>NUCLEOTIDE SEQUENCE [LARGE SCALE GENOMIC DNA]</scope>
    <source>
        <strain evidence="3 4">NCPPB 2472</strain>
    </source>
</reference>
<dbReference type="InterPro" id="IPR017938">
    <property type="entry name" value="Riboflavin_synthase-like_b-brl"/>
</dbReference>
<dbReference type="EMBL" id="CP014135">
    <property type="protein sequence ID" value="AMB85753.1"/>
    <property type="molecule type" value="Genomic_DNA"/>
</dbReference>
<organism evidence="3 4">
    <name type="scientific">Pseudomonas agarici</name>
    <dbReference type="NCBI Taxonomy" id="46677"/>
    <lineage>
        <taxon>Bacteria</taxon>
        <taxon>Pseudomonadati</taxon>
        <taxon>Pseudomonadota</taxon>
        <taxon>Gammaproteobacteria</taxon>
        <taxon>Pseudomonadales</taxon>
        <taxon>Pseudomonadaceae</taxon>
        <taxon>Pseudomonas</taxon>
    </lineage>
</organism>
<dbReference type="Pfam" id="PF08021">
    <property type="entry name" value="FAD_binding_9"/>
    <property type="match status" value="1"/>
</dbReference>
<evidence type="ECO:0000313" key="4">
    <source>
        <dbReference type="Proteomes" id="UP000063229"/>
    </source>
</evidence>
<sequence>MTTAASLATSLAKNLRKLVSGNPSRSKPYDLFDIELKQRITLSPSLTRFVFTGADIALMRTLAPDQRVKLFFPSATGKPPNLPRQGDWQAARRDLCPEQQPPMRTYTIRALRPAMGELDIDFVLHGESGPASTWATHAQPGAALQIVAPNRAHNGDPGGYEWQPPTGIRKVLLIGDETALPALAGILEELADRPEAIQVQAFIEVPHAQDCLPLRCPPDTELNWLPRDVLNSQHGEAMIHAARERARLPSVKATDRPLGPLKEVDIDRDILWELAEPSNNEFYAWVAGESGAVMAIRKHLVNERAMDRKALTLMGYWRLGRTLA</sequence>
<dbReference type="PANTHER" id="PTHR30157:SF0">
    <property type="entry name" value="NADPH-DEPENDENT FERRIC-CHELATE REDUCTASE"/>
    <property type="match status" value="1"/>
</dbReference>
<dbReference type="InterPro" id="IPR007037">
    <property type="entry name" value="SIP_rossman_dom"/>
</dbReference>